<keyword evidence="2" id="KW-1185">Reference proteome</keyword>
<name>A0AAV4NB15_CAEEX</name>
<accession>A0AAV4NB15</accession>
<organism evidence="1 2">
    <name type="scientific">Caerostris extrusa</name>
    <name type="common">Bark spider</name>
    <name type="synonym">Caerostris bankana</name>
    <dbReference type="NCBI Taxonomy" id="172846"/>
    <lineage>
        <taxon>Eukaryota</taxon>
        <taxon>Metazoa</taxon>
        <taxon>Ecdysozoa</taxon>
        <taxon>Arthropoda</taxon>
        <taxon>Chelicerata</taxon>
        <taxon>Arachnida</taxon>
        <taxon>Araneae</taxon>
        <taxon>Araneomorphae</taxon>
        <taxon>Entelegynae</taxon>
        <taxon>Araneoidea</taxon>
        <taxon>Araneidae</taxon>
        <taxon>Caerostris</taxon>
    </lineage>
</organism>
<evidence type="ECO:0000313" key="1">
    <source>
        <dbReference type="EMBL" id="GIX81035.1"/>
    </source>
</evidence>
<dbReference type="Proteomes" id="UP001054945">
    <property type="component" value="Unassembled WGS sequence"/>
</dbReference>
<protein>
    <submittedName>
        <fullName evidence="1">Uncharacterized protein</fullName>
    </submittedName>
</protein>
<evidence type="ECO:0000313" key="2">
    <source>
        <dbReference type="Proteomes" id="UP001054945"/>
    </source>
</evidence>
<reference evidence="1 2" key="1">
    <citation type="submission" date="2021-06" db="EMBL/GenBank/DDBJ databases">
        <title>Caerostris extrusa draft genome.</title>
        <authorList>
            <person name="Kono N."/>
            <person name="Arakawa K."/>
        </authorList>
    </citation>
    <scope>NUCLEOTIDE SEQUENCE [LARGE SCALE GENOMIC DNA]</scope>
</reference>
<gene>
    <name evidence="1" type="ORF">CEXT_367861</name>
</gene>
<comment type="caution">
    <text evidence="1">The sequence shown here is derived from an EMBL/GenBank/DDBJ whole genome shotgun (WGS) entry which is preliminary data.</text>
</comment>
<dbReference type="EMBL" id="BPLR01020647">
    <property type="protein sequence ID" value="GIX81035.1"/>
    <property type="molecule type" value="Genomic_DNA"/>
</dbReference>
<proteinExistence type="predicted"/>
<sequence>MGKNEQPISISEQQSSFSFPVRAPWAPDFTSLASHVTPPKKLRNFRQTERQLFPRGGIRDWIYVNRKGHALHFSRK</sequence>
<dbReference type="AlphaFoldDB" id="A0AAV4NB15"/>